<reference evidence="7 8" key="1">
    <citation type="submission" date="2017-09" db="EMBL/GenBank/DDBJ databases">
        <title>Genome sequencing of Besnoitia besnoiti strain Bb-Ger1.</title>
        <authorList>
            <person name="Schares G."/>
            <person name="Venepally P."/>
            <person name="Lorenzi H.A."/>
        </authorList>
    </citation>
    <scope>NUCLEOTIDE SEQUENCE [LARGE SCALE GENOMIC DNA]</scope>
    <source>
        <strain evidence="7 8">Bb-Ger1</strain>
    </source>
</reference>
<feature type="region of interest" description="Disordered" evidence="4">
    <location>
        <begin position="444"/>
        <end position="547"/>
    </location>
</feature>
<feature type="compositionally biased region" description="Polar residues" evidence="4">
    <location>
        <begin position="194"/>
        <end position="203"/>
    </location>
</feature>
<dbReference type="InterPro" id="IPR036838">
    <property type="entry name" value="Ribosomal_uS10_dom_sf"/>
</dbReference>
<evidence type="ECO:0000259" key="6">
    <source>
        <dbReference type="SMART" id="SM01403"/>
    </source>
</evidence>
<feature type="region of interest" description="Disordered" evidence="4">
    <location>
        <begin position="293"/>
        <end position="348"/>
    </location>
</feature>
<dbReference type="HAMAP" id="MF_00508">
    <property type="entry name" value="Ribosomal_uS10"/>
    <property type="match status" value="1"/>
</dbReference>
<evidence type="ECO:0000256" key="4">
    <source>
        <dbReference type="SAM" id="MobiDB-lite"/>
    </source>
</evidence>
<evidence type="ECO:0000256" key="3">
    <source>
        <dbReference type="ARBA" id="ARBA00023274"/>
    </source>
</evidence>
<keyword evidence="5" id="KW-0732">Signal</keyword>
<evidence type="ECO:0000256" key="5">
    <source>
        <dbReference type="SAM" id="SignalP"/>
    </source>
</evidence>
<dbReference type="InterPro" id="IPR027486">
    <property type="entry name" value="Ribosomal_uS10_dom"/>
</dbReference>
<protein>
    <submittedName>
        <fullName evidence="7">Cyclin-dependent kinase regulatory subunit protein</fullName>
    </submittedName>
</protein>
<dbReference type="GO" id="GO:0003735">
    <property type="term" value="F:structural constituent of ribosome"/>
    <property type="evidence" value="ECO:0007669"/>
    <property type="project" value="InterPro"/>
</dbReference>
<keyword evidence="7" id="KW-0808">Transferase</keyword>
<dbReference type="GeneID" id="40309021"/>
<feature type="region of interest" description="Disordered" evidence="4">
    <location>
        <begin position="687"/>
        <end position="733"/>
    </location>
</feature>
<feature type="compositionally biased region" description="Basic and acidic residues" evidence="4">
    <location>
        <begin position="210"/>
        <end position="225"/>
    </location>
</feature>
<comment type="similarity">
    <text evidence="1">Belongs to the universal ribosomal protein uS10 family.</text>
</comment>
<feature type="chain" id="PRO_5012879931" evidence="5">
    <location>
        <begin position="20"/>
        <end position="733"/>
    </location>
</feature>
<dbReference type="KEGG" id="bbes:BESB_040400"/>
<evidence type="ECO:0000256" key="1">
    <source>
        <dbReference type="ARBA" id="ARBA00007102"/>
    </source>
</evidence>
<dbReference type="SMART" id="SM01403">
    <property type="entry name" value="Ribosomal_S10"/>
    <property type="match status" value="1"/>
</dbReference>
<evidence type="ECO:0000313" key="8">
    <source>
        <dbReference type="Proteomes" id="UP000224006"/>
    </source>
</evidence>
<evidence type="ECO:0000313" key="7">
    <source>
        <dbReference type="EMBL" id="PFH37582.1"/>
    </source>
</evidence>
<dbReference type="Proteomes" id="UP000224006">
    <property type="component" value="Chromosome II"/>
</dbReference>
<sequence length="733" mass="82433">MCALFGFLLLSSLATFGSSLRFWSASSRRLPSLARTLSSSAFVDALQLGRSSCSLWAAGSPFSASSLASPLFPFRSFSTPADAVSPPSLTCSPSSSLSFARRPESSAACYALSAASARLVRVASSYPSPLLSPFWTAPWSLLSLQPPAPSPGTWLAAGSPQGPGESESGAAEASRGRGGGAAASPPLLFPPDDATSSSRNLSFLSADGKSAAERGPRRRGRRDDESGVDPLLDVRQTFEKWREKERRTRTYEQKIALLPRTPRQVKLNTIHVYLPNRYQHHRSPHSRRRVLRCFPPPRMPRPQKKESPVVRGATHGGPETEGREKAPKEEETAEEITFNPQDDPAGEQPPPLTAFAWPPGCYLRIEFSGNRADDADEAGRRILEALKRAGSRYLFSFPARLPVVRRRFSVPKSPHKHRKAIEQFEICERRRIIDVHRRDFLAEAERRGERSASRWGKMPWASREEVPQDTGQSEPDSEEQEKKGGEGGEEEGENEQEGEVADETGHVGEQEEAGRGVSEGVGGGRRSGDAGLRKGRKKGKKRVEEEADATVKGLLTIDLPDLVRYDLRYEPYRRPLKAKEIYERLRYREKWTSKYLEYRQDMEKKETLIAELLSPKYDNDRLVTWPQSFHELRKFKVAEIEKMIRKAENHYRERVARRRRGLPPYRPRVKFFGDFGMDAEDLQLMPNGDAYAPYVPEPRRPDAPPRVKRVKKERKKKKKEGGGKKKRPVAKKK</sequence>
<comment type="caution">
    <text evidence="7">The sequence shown here is derived from an EMBL/GenBank/DDBJ whole genome shotgun (WGS) entry which is preliminary data.</text>
</comment>
<organism evidence="7 8">
    <name type="scientific">Besnoitia besnoiti</name>
    <name type="common">Apicomplexan protozoan</name>
    <dbReference type="NCBI Taxonomy" id="94643"/>
    <lineage>
        <taxon>Eukaryota</taxon>
        <taxon>Sar</taxon>
        <taxon>Alveolata</taxon>
        <taxon>Apicomplexa</taxon>
        <taxon>Conoidasida</taxon>
        <taxon>Coccidia</taxon>
        <taxon>Eucoccidiorida</taxon>
        <taxon>Eimeriorina</taxon>
        <taxon>Sarcocystidae</taxon>
        <taxon>Besnoitia</taxon>
    </lineage>
</organism>
<feature type="compositionally biased region" description="Acidic residues" evidence="4">
    <location>
        <begin position="487"/>
        <end position="502"/>
    </location>
</feature>
<feature type="domain" description="Small ribosomal subunit protein uS10" evidence="6">
    <location>
        <begin position="364"/>
        <end position="445"/>
    </location>
</feature>
<dbReference type="OrthoDB" id="333903at2759"/>
<dbReference type="RefSeq" id="XP_029221591.1">
    <property type="nucleotide sequence ID" value="XM_029362626.1"/>
</dbReference>
<dbReference type="GO" id="GO:0016301">
    <property type="term" value="F:kinase activity"/>
    <property type="evidence" value="ECO:0007669"/>
    <property type="project" value="UniProtKB-KW"/>
</dbReference>
<keyword evidence="7" id="KW-0418">Kinase</keyword>
<dbReference type="VEuPathDB" id="ToxoDB:BESB_040400"/>
<feature type="region of interest" description="Disordered" evidence="4">
    <location>
        <begin position="152"/>
        <end position="231"/>
    </location>
</feature>
<feature type="compositionally biased region" description="Basic and acidic residues" evidence="4">
    <location>
        <begin position="503"/>
        <end position="514"/>
    </location>
</feature>
<feature type="signal peptide" evidence="5">
    <location>
        <begin position="1"/>
        <end position="19"/>
    </location>
</feature>
<dbReference type="AlphaFoldDB" id="A0A2A9MP85"/>
<dbReference type="Pfam" id="PF00338">
    <property type="entry name" value="Ribosomal_S10"/>
    <property type="match status" value="1"/>
</dbReference>
<keyword evidence="8" id="KW-1185">Reference proteome</keyword>
<keyword evidence="3" id="KW-0687">Ribonucleoprotein</keyword>
<accession>A0A2A9MP85</accession>
<proteinExistence type="inferred from homology"/>
<dbReference type="SUPFAM" id="SSF54999">
    <property type="entry name" value="Ribosomal protein S10"/>
    <property type="match status" value="1"/>
</dbReference>
<name>A0A2A9MP85_BESBE</name>
<dbReference type="GO" id="GO:1990904">
    <property type="term" value="C:ribonucleoprotein complex"/>
    <property type="evidence" value="ECO:0007669"/>
    <property type="project" value="UniProtKB-KW"/>
</dbReference>
<dbReference type="Gene3D" id="3.30.70.600">
    <property type="entry name" value="Ribosomal protein S10 domain"/>
    <property type="match status" value="1"/>
</dbReference>
<gene>
    <name evidence="7" type="ORF">BESB_040400</name>
</gene>
<keyword evidence="2" id="KW-0689">Ribosomal protein</keyword>
<feature type="compositionally biased region" description="Low complexity" evidence="4">
    <location>
        <begin position="158"/>
        <end position="173"/>
    </location>
</feature>
<dbReference type="GO" id="GO:0006412">
    <property type="term" value="P:translation"/>
    <property type="evidence" value="ECO:0007669"/>
    <property type="project" value="InterPro"/>
</dbReference>
<feature type="compositionally biased region" description="Basic residues" evidence="4">
    <location>
        <begin position="706"/>
        <end position="733"/>
    </location>
</feature>
<dbReference type="InterPro" id="IPR001848">
    <property type="entry name" value="Ribosomal_uS10"/>
</dbReference>
<dbReference type="GO" id="GO:0005840">
    <property type="term" value="C:ribosome"/>
    <property type="evidence" value="ECO:0007669"/>
    <property type="project" value="UniProtKB-KW"/>
</dbReference>
<evidence type="ECO:0000256" key="2">
    <source>
        <dbReference type="ARBA" id="ARBA00022980"/>
    </source>
</evidence>
<feature type="compositionally biased region" description="Basic and acidic residues" evidence="4">
    <location>
        <begin position="318"/>
        <end position="330"/>
    </location>
</feature>
<dbReference type="EMBL" id="NWUJ01000002">
    <property type="protein sequence ID" value="PFH37582.1"/>
    <property type="molecule type" value="Genomic_DNA"/>
</dbReference>